<name>A0A8B6C2N3_MYTGA</name>
<gene>
    <name evidence="1" type="ORF">MGAL_10B027726</name>
</gene>
<sequence>MDNIVIHERGVCKLLKGLRPLKATGPDEVPANILKQAAESLAPYLTGCSSFSLDEDIDRVQRKAARFVYNQYTDTSPGCVTGLLDQLQWDPLQYRRIKQRLVLCYKIQNQLVEIQPAIYYTSGDNRTRGGHRLRQIRATKEVYNNSFFPRSIRDWNLLPDTVAAAPTLEEFRARLASVPWTQMQPN</sequence>
<dbReference type="AlphaFoldDB" id="A0A8B6C2N3"/>
<dbReference type="EMBL" id="UYJE01001039">
    <property type="protein sequence ID" value="VDH98689.1"/>
    <property type="molecule type" value="Genomic_DNA"/>
</dbReference>
<dbReference type="OrthoDB" id="6155669at2759"/>
<accession>A0A8B6C2N3</accession>
<dbReference type="Proteomes" id="UP000596742">
    <property type="component" value="Unassembled WGS sequence"/>
</dbReference>
<evidence type="ECO:0000313" key="1">
    <source>
        <dbReference type="EMBL" id="VDH98689.1"/>
    </source>
</evidence>
<protein>
    <submittedName>
        <fullName evidence="1">Uncharacterized protein</fullName>
    </submittedName>
</protein>
<proteinExistence type="predicted"/>
<evidence type="ECO:0000313" key="2">
    <source>
        <dbReference type="Proteomes" id="UP000596742"/>
    </source>
</evidence>
<reference evidence="1" key="1">
    <citation type="submission" date="2018-11" db="EMBL/GenBank/DDBJ databases">
        <authorList>
            <person name="Alioto T."/>
            <person name="Alioto T."/>
        </authorList>
    </citation>
    <scope>NUCLEOTIDE SEQUENCE</scope>
</reference>
<comment type="caution">
    <text evidence="1">The sequence shown here is derived from an EMBL/GenBank/DDBJ whole genome shotgun (WGS) entry which is preliminary data.</text>
</comment>
<organism evidence="1 2">
    <name type="scientific">Mytilus galloprovincialis</name>
    <name type="common">Mediterranean mussel</name>
    <dbReference type="NCBI Taxonomy" id="29158"/>
    <lineage>
        <taxon>Eukaryota</taxon>
        <taxon>Metazoa</taxon>
        <taxon>Spiralia</taxon>
        <taxon>Lophotrochozoa</taxon>
        <taxon>Mollusca</taxon>
        <taxon>Bivalvia</taxon>
        <taxon>Autobranchia</taxon>
        <taxon>Pteriomorphia</taxon>
        <taxon>Mytilida</taxon>
        <taxon>Mytiloidea</taxon>
        <taxon>Mytilidae</taxon>
        <taxon>Mytilinae</taxon>
        <taxon>Mytilus</taxon>
    </lineage>
</organism>
<keyword evidence="2" id="KW-1185">Reference proteome</keyword>